<keyword evidence="3" id="KW-0378">Hydrolase</keyword>
<dbReference type="Pfam" id="PF04970">
    <property type="entry name" value="LRAT"/>
    <property type="match status" value="1"/>
</dbReference>
<keyword evidence="4" id="KW-0443">Lipid metabolism</keyword>
<comment type="similarity">
    <text evidence="1">Belongs to the H-rev107 family.</text>
</comment>
<dbReference type="EMBL" id="VSWD01000011">
    <property type="protein sequence ID" value="KAK3088763.1"/>
    <property type="molecule type" value="Genomic_DNA"/>
</dbReference>
<proteinExistence type="inferred from homology"/>
<keyword evidence="8" id="KW-1185">Reference proteome</keyword>
<dbReference type="InterPro" id="IPR007053">
    <property type="entry name" value="LRAT_dom"/>
</dbReference>
<evidence type="ECO:0000256" key="4">
    <source>
        <dbReference type="ARBA" id="ARBA00023098"/>
    </source>
</evidence>
<feature type="compositionally biased region" description="Basic and acidic residues" evidence="5">
    <location>
        <begin position="146"/>
        <end position="282"/>
    </location>
</feature>
<evidence type="ECO:0000259" key="6">
    <source>
        <dbReference type="PROSITE" id="PS51934"/>
    </source>
</evidence>
<dbReference type="Proteomes" id="UP001186944">
    <property type="component" value="Unassembled WGS sequence"/>
</dbReference>
<comment type="caution">
    <text evidence="7">The sequence shown here is derived from an EMBL/GenBank/DDBJ whole genome shotgun (WGS) entry which is preliminary data.</text>
</comment>
<sequence>MDPYTAALHHNQTTLQKLRVGDMVEFKRGLYSHWGVYIGNEEIVHLTGDENDGINGNVNSGHLFTICGKNFNKAYVKKDKFWDVVLDSKAYKNNDKDKKLSPLSATEIVELALSKIGEIGYNVLWSNCEHFAALCRYGQMKSDQISSKDKPQRDKPKRDKPKRDKPQRDKPKRDKQQRDKPQRDKPQRGKPQRDKPQRDKPKRDKPQRDKPQRDKPKRDKPQRDKPQRDKPKRDKPQRDKPKRDKQQRDKPQRDKPQRGKPQRDKPKRDKQQRDKPQWDTPI</sequence>
<evidence type="ECO:0000256" key="1">
    <source>
        <dbReference type="ARBA" id="ARBA00007824"/>
    </source>
</evidence>
<accession>A0AA88XW11</accession>
<dbReference type="AlphaFoldDB" id="A0AA88XW11"/>
<dbReference type="Gene3D" id="3.90.1720.10">
    <property type="entry name" value="endopeptidase domain like (from Nostoc punctiforme)"/>
    <property type="match status" value="1"/>
</dbReference>
<name>A0AA88XW11_PINIB</name>
<dbReference type="GO" id="GO:0008970">
    <property type="term" value="F:phospholipase A1 activity"/>
    <property type="evidence" value="ECO:0007669"/>
    <property type="project" value="TreeGrafter"/>
</dbReference>
<evidence type="ECO:0000313" key="7">
    <source>
        <dbReference type="EMBL" id="KAK3088763.1"/>
    </source>
</evidence>
<keyword evidence="2" id="KW-0808">Transferase</keyword>
<evidence type="ECO:0000256" key="5">
    <source>
        <dbReference type="SAM" id="MobiDB-lite"/>
    </source>
</evidence>
<feature type="region of interest" description="Disordered" evidence="5">
    <location>
        <begin position="141"/>
        <end position="282"/>
    </location>
</feature>
<dbReference type="GO" id="GO:0005737">
    <property type="term" value="C:cytoplasm"/>
    <property type="evidence" value="ECO:0007669"/>
    <property type="project" value="TreeGrafter"/>
</dbReference>
<evidence type="ECO:0000256" key="3">
    <source>
        <dbReference type="ARBA" id="ARBA00022801"/>
    </source>
</evidence>
<dbReference type="GO" id="GO:0004623">
    <property type="term" value="F:phospholipase A2 activity"/>
    <property type="evidence" value="ECO:0007669"/>
    <property type="project" value="TreeGrafter"/>
</dbReference>
<protein>
    <recommendedName>
        <fullName evidence="6">LRAT domain-containing protein</fullName>
    </recommendedName>
</protein>
<dbReference type="PANTHER" id="PTHR13943">
    <property type="entry name" value="HRAS-LIKE SUPPRESSOR - RELATED"/>
    <property type="match status" value="1"/>
</dbReference>
<gene>
    <name evidence="7" type="ORF">FSP39_023490</name>
</gene>
<organism evidence="7 8">
    <name type="scientific">Pinctada imbricata</name>
    <name type="common">Atlantic pearl-oyster</name>
    <name type="synonym">Pinctada martensii</name>
    <dbReference type="NCBI Taxonomy" id="66713"/>
    <lineage>
        <taxon>Eukaryota</taxon>
        <taxon>Metazoa</taxon>
        <taxon>Spiralia</taxon>
        <taxon>Lophotrochozoa</taxon>
        <taxon>Mollusca</taxon>
        <taxon>Bivalvia</taxon>
        <taxon>Autobranchia</taxon>
        <taxon>Pteriomorphia</taxon>
        <taxon>Pterioida</taxon>
        <taxon>Pterioidea</taxon>
        <taxon>Pteriidae</taxon>
        <taxon>Pinctada</taxon>
    </lineage>
</organism>
<dbReference type="PANTHER" id="PTHR13943:SF77">
    <property type="entry name" value="LRAT DOMAIN-CONTAINING PROTEIN"/>
    <property type="match status" value="1"/>
</dbReference>
<reference evidence="7" key="1">
    <citation type="submission" date="2019-08" db="EMBL/GenBank/DDBJ databases">
        <title>The improved chromosome-level genome for the pearl oyster Pinctada fucata martensii using PacBio sequencing and Hi-C.</title>
        <authorList>
            <person name="Zheng Z."/>
        </authorList>
    </citation>
    <scope>NUCLEOTIDE SEQUENCE</scope>
    <source>
        <strain evidence="7">ZZ-2019</strain>
        <tissue evidence="7">Adductor muscle</tissue>
    </source>
</reference>
<evidence type="ECO:0000313" key="8">
    <source>
        <dbReference type="Proteomes" id="UP001186944"/>
    </source>
</evidence>
<feature type="domain" description="LRAT" evidence="6">
    <location>
        <begin position="23"/>
        <end position="144"/>
    </location>
</feature>
<dbReference type="GO" id="GO:0070292">
    <property type="term" value="P:N-acylphosphatidylethanolamine metabolic process"/>
    <property type="evidence" value="ECO:0007669"/>
    <property type="project" value="TreeGrafter"/>
</dbReference>
<evidence type="ECO:0000256" key="2">
    <source>
        <dbReference type="ARBA" id="ARBA00022679"/>
    </source>
</evidence>
<dbReference type="GO" id="GO:0016410">
    <property type="term" value="F:N-acyltransferase activity"/>
    <property type="evidence" value="ECO:0007669"/>
    <property type="project" value="TreeGrafter"/>
</dbReference>
<dbReference type="PROSITE" id="PS51934">
    <property type="entry name" value="LRAT"/>
    <property type="match status" value="1"/>
</dbReference>
<dbReference type="InterPro" id="IPR051496">
    <property type="entry name" value="H-rev107_PLA/AT"/>
</dbReference>